<feature type="domain" description="Mab-21-like nucleotidyltransferase" evidence="9">
    <location>
        <begin position="60"/>
        <end position="264"/>
    </location>
</feature>
<evidence type="ECO:0000256" key="3">
    <source>
        <dbReference type="ARBA" id="ARBA00022679"/>
    </source>
</evidence>
<gene>
    <name evidence="11" type="ORF">PLOB_00036006</name>
</gene>
<evidence type="ECO:0000256" key="8">
    <source>
        <dbReference type="ARBA" id="ARBA00022842"/>
    </source>
</evidence>
<keyword evidence="6" id="KW-0547">Nucleotide-binding</keyword>
<dbReference type="Pfam" id="PF20266">
    <property type="entry name" value="Mab-21_C"/>
    <property type="match status" value="1"/>
</dbReference>
<keyword evidence="3" id="KW-0808">Transferase</keyword>
<sequence>MSRQDLISLLNDYTTKVQLRRNRKTEALEYWEQFVTDIINSVKRSDRRFANLHIFHTGSYYDGSKVRKPDEFDMMLVMDNLELDGEPYGEDEDDGMSEPPTGFTTVMIDQGEELQWKQDRQDRQDSQDNCVNARGMLNAQRVKEVFARLIRNAIGTLAQRYSSRHVEVKTHGPAVTLELTNSNNGKSYSIDLVIAIKDKSWPEDAEEWRTRRRKGWPQPQLIQEICREGCYLVARQPKEGRIPEREKHFLWIFSFAAAEKKLLREGSRGEANCCRKPVLRILKALKDELNWHPLKSYHLKTILFHASEDNPWQWSSDHIGDRFIDLLQRLEKCLREVNCPHYFIKDLNLFEQFPRQRCAELAESVKRIRMNPERVLRK</sequence>
<evidence type="ECO:0000256" key="5">
    <source>
        <dbReference type="ARBA" id="ARBA00022723"/>
    </source>
</evidence>
<evidence type="ECO:0000256" key="4">
    <source>
        <dbReference type="ARBA" id="ARBA00022695"/>
    </source>
</evidence>
<evidence type="ECO:0000259" key="9">
    <source>
        <dbReference type="Pfam" id="PF03281"/>
    </source>
</evidence>
<keyword evidence="8" id="KW-0460">Magnesium</keyword>
<dbReference type="EMBL" id="CALNXK010000051">
    <property type="protein sequence ID" value="CAH3132594.1"/>
    <property type="molecule type" value="Genomic_DNA"/>
</dbReference>
<name>A0ABN8P3W2_9CNID</name>
<dbReference type="Pfam" id="PF03281">
    <property type="entry name" value="Mab-21"/>
    <property type="match status" value="1"/>
</dbReference>
<dbReference type="PANTHER" id="PTHR10656">
    <property type="entry name" value="CELL FATE DETERMINING PROTEIN MAB21-RELATED"/>
    <property type="match status" value="1"/>
</dbReference>
<dbReference type="InterPro" id="IPR046906">
    <property type="entry name" value="Mab-21_HhH/H2TH-like"/>
</dbReference>
<dbReference type="PANTHER" id="PTHR10656:SF42">
    <property type="entry name" value="CYCLIC GMP-AMP SYNTHASE-LIKE PROTEIN-RELATED"/>
    <property type="match status" value="1"/>
</dbReference>
<evidence type="ECO:0000313" key="12">
    <source>
        <dbReference type="Proteomes" id="UP001159405"/>
    </source>
</evidence>
<keyword evidence="4" id="KW-0548">Nucleotidyltransferase</keyword>
<evidence type="ECO:0000259" key="10">
    <source>
        <dbReference type="Pfam" id="PF20266"/>
    </source>
</evidence>
<dbReference type="Gene3D" id="1.10.1410.40">
    <property type="match status" value="1"/>
</dbReference>
<dbReference type="Gene3D" id="3.30.460.90">
    <property type="match status" value="1"/>
</dbReference>
<evidence type="ECO:0000256" key="7">
    <source>
        <dbReference type="ARBA" id="ARBA00022840"/>
    </source>
</evidence>
<feature type="domain" description="Mab-21-like HhH/H2TH-like" evidence="10">
    <location>
        <begin position="274"/>
        <end position="366"/>
    </location>
</feature>
<comment type="similarity">
    <text evidence="2">Belongs to the mab-21 family.</text>
</comment>
<dbReference type="Proteomes" id="UP001159405">
    <property type="component" value="Unassembled WGS sequence"/>
</dbReference>
<dbReference type="InterPro" id="IPR024810">
    <property type="entry name" value="MAB21L/cGLR"/>
</dbReference>
<evidence type="ECO:0000256" key="1">
    <source>
        <dbReference type="ARBA" id="ARBA00001946"/>
    </source>
</evidence>
<comment type="cofactor">
    <cofactor evidence="1">
        <name>Mg(2+)</name>
        <dbReference type="ChEBI" id="CHEBI:18420"/>
    </cofactor>
</comment>
<reference evidence="11 12" key="1">
    <citation type="submission" date="2022-05" db="EMBL/GenBank/DDBJ databases">
        <authorList>
            <consortium name="Genoscope - CEA"/>
            <person name="William W."/>
        </authorList>
    </citation>
    <scope>NUCLEOTIDE SEQUENCE [LARGE SCALE GENOMIC DNA]</scope>
</reference>
<proteinExistence type="inferred from homology"/>
<dbReference type="InterPro" id="IPR046903">
    <property type="entry name" value="Mab-21-like_nuc_Trfase"/>
</dbReference>
<keyword evidence="12" id="KW-1185">Reference proteome</keyword>
<protein>
    <recommendedName>
        <fullName evidence="13">Cyclic GMP-AMP synthase</fullName>
    </recommendedName>
</protein>
<keyword evidence="7" id="KW-0067">ATP-binding</keyword>
<evidence type="ECO:0008006" key="13">
    <source>
        <dbReference type="Google" id="ProtNLM"/>
    </source>
</evidence>
<accession>A0ABN8P3W2</accession>
<dbReference type="SMART" id="SM01265">
    <property type="entry name" value="Mab-21"/>
    <property type="match status" value="1"/>
</dbReference>
<comment type="caution">
    <text evidence="11">The sequence shown here is derived from an EMBL/GenBank/DDBJ whole genome shotgun (WGS) entry which is preliminary data.</text>
</comment>
<keyword evidence="5" id="KW-0479">Metal-binding</keyword>
<organism evidence="11 12">
    <name type="scientific">Porites lobata</name>
    <dbReference type="NCBI Taxonomy" id="104759"/>
    <lineage>
        <taxon>Eukaryota</taxon>
        <taxon>Metazoa</taxon>
        <taxon>Cnidaria</taxon>
        <taxon>Anthozoa</taxon>
        <taxon>Hexacorallia</taxon>
        <taxon>Scleractinia</taxon>
        <taxon>Fungiina</taxon>
        <taxon>Poritidae</taxon>
        <taxon>Porites</taxon>
    </lineage>
</organism>
<evidence type="ECO:0000256" key="6">
    <source>
        <dbReference type="ARBA" id="ARBA00022741"/>
    </source>
</evidence>
<evidence type="ECO:0000256" key="2">
    <source>
        <dbReference type="ARBA" id="ARBA00008307"/>
    </source>
</evidence>
<evidence type="ECO:0000313" key="11">
    <source>
        <dbReference type="EMBL" id="CAH3132594.1"/>
    </source>
</evidence>